<dbReference type="PROSITE" id="PS51384">
    <property type="entry name" value="FAD_FR"/>
    <property type="match status" value="1"/>
</dbReference>
<dbReference type="InterPro" id="IPR017927">
    <property type="entry name" value="FAD-bd_FR_type"/>
</dbReference>
<feature type="binding site" evidence="6">
    <location>
        <position position="107"/>
    </location>
    <ligand>
        <name>FAD</name>
        <dbReference type="ChEBI" id="CHEBI:57692"/>
    </ligand>
</feature>
<dbReference type="GO" id="GO:0016491">
    <property type="term" value="F:oxidoreductase activity"/>
    <property type="evidence" value="ECO:0007669"/>
    <property type="project" value="UniProtKB-KW"/>
</dbReference>
<dbReference type="SUPFAM" id="SSF63380">
    <property type="entry name" value="Riboflavin synthase domain-like"/>
    <property type="match status" value="1"/>
</dbReference>
<evidence type="ECO:0000256" key="1">
    <source>
        <dbReference type="ARBA" id="ARBA00001974"/>
    </source>
</evidence>
<keyword evidence="3 6" id="KW-0285">Flavoprotein</keyword>
<comment type="similarity">
    <text evidence="2">Belongs to the flavoprotein pyridine nucleotide cytochrome reductase family.</text>
</comment>
<dbReference type="OrthoDB" id="432685at2759"/>
<dbReference type="PANTHER" id="PTHR19370:SF189">
    <property type="entry name" value="CYTOCHROME C MITOCHONDRIAL IMPORT FACTOR CYC2"/>
    <property type="match status" value="1"/>
</dbReference>
<dbReference type="InterPro" id="IPR001433">
    <property type="entry name" value="OxRdtase_FAD/NAD-bd"/>
</dbReference>
<dbReference type="Proteomes" id="UP000799429">
    <property type="component" value="Unassembled WGS sequence"/>
</dbReference>
<dbReference type="Gene3D" id="2.40.30.10">
    <property type="entry name" value="Translation factors"/>
    <property type="match status" value="1"/>
</dbReference>
<protein>
    <recommendedName>
        <fullName evidence="7">FAD-binding FR-type domain-containing protein</fullName>
    </recommendedName>
</protein>
<reference evidence="8" key="1">
    <citation type="journal article" date="2020" name="Stud. Mycol.">
        <title>101 Dothideomycetes genomes: a test case for predicting lifestyles and emergence of pathogens.</title>
        <authorList>
            <person name="Haridas S."/>
            <person name="Albert R."/>
            <person name="Binder M."/>
            <person name="Bloem J."/>
            <person name="Labutti K."/>
            <person name="Salamov A."/>
            <person name="Andreopoulos B."/>
            <person name="Baker S."/>
            <person name="Barry K."/>
            <person name="Bills G."/>
            <person name="Bluhm B."/>
            <person name="Cannon C."/>
            <person name="Castanera R."/>
            <person name="Culley D."/>
            <person name="Daum C."/>
            <person name="Ezra D."/>
            <person name="Gonzalez J."/>
            <person name="Henrissat B."/>
            <person name="Kuo A."/>
            <person name="Liang C."/>
            <person name="Lipzen A."/>
            <person name="Lutzoni F."/>
            <person name="Magnuson J."/>
            <person name="Mondo S."/>
            <person name="Nolan M."/>
            <person name="Ohm R."/>
            <person name="Pangilinan J."/>
            <person name="Park H.-J."/>
            <person name="Ramirez L."/>
            <person name="Alfaro M."/>
            <person name="Sun H."/>
            <person name="Tritt A."/>
            <person name="Yoshinaga Y."/>
            <person name="Zwiers L.-H."/>
            <person name="Turgeon B."/>
            <person name="Goodwin S."/>
            <person name="Spatafora J."/>
            <person name="Crous P."/>
            <person name="Grigoriev I."/>
        </authorList>
    </citation>
    <scope>NUCLEOTIDE SEQUENCE</scope>
    <source>
        <strain evidence="8">CBS 101060</strain>
    </source>
</reference>
<dbReference type="PANTHER" id="PTHR19370">
    <property type="entry name" value="NADH-CYTOCHROME B5 REDUCTASE"/>
    <property type="match status" value="1"/>
</dbReference>
<dbReference type="Gene3D" id="3.40.50.80">
    <property type="entry name" value="Nucleotide-binding domain of ferredoxin-NADP reductase (FNR) module"/>
    <property type="match status" value="1"/>
</dbReference>
<dbReference type="AlphaFoldDB" id="A0A9P4S7X9"/>
<evidence type="ECO:0000256" key="2">
    <source>
        <dbReference type="ARBA" id="ARBA00006105"/>
    </source>
</evidence>
<evidence type="ECO:0000256" key="5">
    <source>
        <dbReference type="ARBA" id="ARBA00023002"/>
    </source>
</evidence>
<dbReference type="InterPro" id="IPR017938">
    <property type="entry name" value="Riboflavin_synthase-like_b-brl"/>
</dbReference>
<dbReference type="PRINTS" id="PR00406">
    <property type="entry name" value="CYTB5RDTASE"/>
</dbReference>
<organism evidence="8 9">
    <name type="scientific">Patellaria atrata CBS 101060</name>
    <dbReference type="NCBI Taxonomy" id="1346257"/>
    <lineage>
        <taxon>Eukaryota</taxon>
        <taxon>Fungi</taxon>
        <taxon>Dikarya</taxon>
        <taxon>Ascomycota</taxon>
        <taxon>Pezizomycotina</taxon>
        <taxon>Dothideomycetes</taxon>
        <taxon>Dothideomycetes incertae sedis</taxon>
        <taxon>Patellariales</taxon>
        <taxon>Patellariaceae</taxon>
        <taxon>Patellaria</taxon>
    </lineage>
</organism>
<feature type="binding site" evidence="6">
    <location>
        <position position="138"/>
    </location>
    <ligand>
        <name>FAD</name>
        <dbReference type="ChEBI" id="CHEBI:57692"/>
    </ligand>
</feature>
<evidence type="ECO:0000313" key="8">
    <source>
        <dbReference type="EMBL" id="KAF2836902.1"/>
    </source>
</evidence>
<evidence type="ECO:0000256" key="3">
    <source>
        <dbReference type="ARBA" id="ARBA00022630"/>
    </source>
</evidence>
<proteinExistence type="inferred from homology"/>
<keyword evidence="4 6" id="KW-0274">FAD</keyword>
<evidence type="ECO:0000256" key="6">
    <source>
        <dbReference type="PIRSR" id="PIRSR601834-1"/>
    </source>
</evidence>
<comment type="caution">
    <text evidence="8">The sequence shown here is derived from an EMBL/GenBank/DDBJ whole genome shotgun (WGS) entry which is preliminary data.</text>
</comment>
<dbReference type="EMBL" id="MU006101">
    <property type="protein sequence ID" value="KAF2836902.1"/>
    <property type="molecule type" value="Genomic_DNA"/>
</dbReference>
<dbReference type="Pfam" id="PF00175">
    <property type="entry name" value="NAD_binding_1"/>
    <property type="match status" value="1"/>
</dbReference>
<dbReference type="CDD" id="cd06183">
    <property type="entry name" value="cyt_b5_reduct_like"/>
    <property type="match status" value="1"/>
</dbReference>
<dbReference type="GO" id="GO:0005739">
    <property type="term" value="C:mitochondrion"/>
    <property type="evidence" value="ECO:0007669"/>
    <property type="project" value="TreeGrafter"/>
</dbReference>
<keyword evidence="5" id="KW-0560">Oxidoreductase</keyword>
<evidence type="ECO:0000313" key="9">
    <source>
        <dbReference type="Proteomes" id="UP000799429"/>
    </source>
</evidence>
<feature type="domain" description="FAD-binding FR-type" evidence="7">
    <location>
        <begin position="49"/>
        <end position="163"/>
    </location>
</feature>
<dbReference type="InterPro" id="IPR039261">
    <property type="entry name" value="FNR_nucleotide-bd"/>
</dbReference>
<feature type="binding site" evidence="6">
    <location>
        <position position="139"/>
    </location>
    <ligand>
        <name>FAD</name>
        <dbReference type="ChEBI" id="CHEBI:57692"/>
    </ligand>
</feature>
<dbReference type="SUPFAM" id="SSF52343">
    <property type="entry name" value="Ferredoxin reductase-like, C-terminal NADP-linked domain"/>
    <property type="match status" value="1"/>
</dbReference>
<feature type="binding site" evidence="6">
    <location>
        <position position="129"/>
    </location>
    <ligand>
        <name>FAD</name>
        <dbReference type="ChEBI" id="CHEBI:57692"/>
    </ligand>
</feature>
<accession>A0A9P4S7X9</accession>
<sequence length="356" mass="40280">MTSKSRLSPLLKSPNTRIFLVLSAGFLGGASYRYYLTTPSREPPSLNPDKHIPYTITRIEPLSPTNTILHLRNPAIPPDHYSLINAWRRLVWSVRVAQPQLQIERAYTPLPPPGREEDAPQDYRELRLLVRRESGGEVSSYLHDLGEGGEVLLRGPDPGCLIPEQVEEVLFIAGGTGIAPAMQVARALQQRKKGRLRVLWANRRREECLGGVSDAPPTVSGWEWVKSLIGMGEDNAWRERGGGITGVDKGTIVRELEAMKRRPKTVEEWMSVEYFVDEEERYIKPAHVRRALPPKEPVKQGEKFIPYKRIIFVSGPEGFVNYWAGPKEWRDGFERQGKLGGVLKEMDLQGFEVVKL</sequence>
<name>A0A9P4S7X9_9PEZI</name>
<evidence type="ECO:0000256" key="4">
    <source>
        <dbReference type="ARBA" id="ARBA00022827"/>
    </source>
</evidence>
<evidence type="ECO:0000259" key="7">
    <source>
        <dbReference type="PROSITE" id="PS51384"/>
    </source>
</evidence>
<feature type="binding site" evidence="6">
    <location>
        <position position="105"/>
    </location>
    <ligand>
        <name>FAD</name>
        <dbReference type="ChEBI" id="CHEBI:57692"/>
    </ligand>
</feature>
<dbReference type="InterPro" id="IPR001834">
    <property type="entry name" value="CBR-like"/>
</dbReference>
<keyword evidence="9" id="KW-1185">Reference proteome</keyword>
<comment type="cofactor">
    <cofactor evidence="1 6">
        <name>FAD</name>
        <dbReference type="ChEBI" id="CHEBI:57692"/>
    </cofactor>
</comment>
<gene>
    <name evidence="8" type="ORF">M501DRAFT_205870</name>
</gene>